<keyword evidence="3" id="KW-0328">Glycosyltransferase</keyword>
<evidence type="ECO:0000256" key="3">
    <source>
        <dbReference type="ARBA" id="ARBA00022676"/>
    </source>
</evidence>
<feature type="transmembrane region" description="Helical" evidence="8">
    <location>
        <begin position="359"/>
        <end position="379"/>
    </location>
</feature>
<evidence type="ECO:0000256" key="8">
    <source>
        <dbReference type="SAM" id="Phobius"/>
    </source>
</evidence>
<evidence type="ECO:0000313" key="10">
    <source>
        <dbReference type="Proteomes" id="UP000576209"/>
    </source>
</evidence>
<accession>A0A840EEV1</accession>
<dbReference type="GO" id="GO:0005886">
    <property type="term" value="C:plasma membrane"/>
    <property type="evidence" value="ECO:0007669"/>
    <property type="project" value="UniProtKB-SubCell"/>
</dbReference>
<organism evidence="9 10">
    <name type="scientific">Neolewinella aquimaris</name>
    <dbReference type="NCBI Taxonomy" id="1835722"/>
    <lineage>
        <taxon>Bacteria</taxon>
        <taxon>Pseudomonadati</taxon>
        <taxon>Bacteroidota</taxon>
        <taxon>Saprospiria</taxon>
        <taxon>Saprospirales</taxon>
        <taxon>Lewinellaceae</taxon>
        <taxon>Neolewinella</taxon>
    </lineage>
</organism>
<keyword evidence="10" id="KW-1185">Reference proteome</keyword>
<evidence type="ECO:0000313" key="9">
    <source>
        <dbReference type="EMBL" id="MBB4080329.1"/>
    </source>
</evidence>
<dbReference type="InterPro" id="IPR050297">
    <property type="entry name" value="LipidA_mod_glycosyltrf_83"/>
</dbReference>
<keyword evidence="5 8" id="KW-0812">Transmembrane</keyword>
<evidence type="ECO:0000256" key="7">
    <source>
        <dbReference type="ARBA" id="ARBA00023136"/>
    </source>
</evidence>
<evidence type="ECO:0000256" key="2">
    <source>
        <dbReference type="ARBA" id="ARBA00022475"/>
    </source>
</evidence>
<dbReference type="GO" id="GO:0009103">
    <property type="term" value="P:lipopolysaccharide biosynthetic process"/>
    <property type="evidence" value="ECO:0007669"/>
    <property type="project" value="UniProtKB-ARBA"/>
</dbReference>
<feature type="transmembrane region" description="Helical" evidence="8">
    <location>
        <begin position="92"/>
        <end position="115"/>
    </location>
</feature>
<reference evidence="9 10" key="1">
    <citation type="submission" date="2020-08" db="EMBL/GenBank/DDBJ databases">
        <title>Genomic Encyclopedia of Type Strains, Phase IV (KMG-IV): sequencing the most valuable type-strain genomes for metagenomic binning, comparative biology and taxonomic classification.</title>
        <authorList>
            <person name="Goeker M."/>
        </authorList>
    </citation>
    <scope>NUCLEOTIDE SEQUENCE [LARGE SCALE GENOMIC DNA]</scope>
    <source>
        <strain evidence="9 10">DSM 105137</strain>
    </source>
</reference>
<protein>
    <recommendedName>
        <fullName evidence="11">Glycosyltransferase RgtA/B/C/D-like domain-containing protein</fullName>
    </recommendedName>
</protein>
<feature type="transmembrane region" description="Helical" evidence="8">
    <location>
        <begin position="20"/>
        <end position="44"/>
    </location>
</feature>
<feature type="transmembrane region" description="Helical" evidence="8">
    <location>
        <begin position="148"/>
        <end position="167"/>
    </location>
</feature>
<feature type="transmembrane region" description="Helical" evidence="8">
    <location>
        <begin position="306"/>
        <end position="324"/>
    </location>
</feature>
<dbReference type="PANTHER" id="PTHR33908">
    <property type="entry name" value="MANNOSYLTRANSFERASE YKCB-RELATED"/>
    <property type="match status" value="1"/>
</dbReference>
<feature type="transmembrane region" description="Helical" evidence="8">
    <location>
        <begin position="218"/>
        <end position="241"/>
    </location>
</feature>
<comment type="subcellular location">
    <subcellularLocation>
        <location evidence="1">Cell membrane</location>
        <topology evidence="1">Multi-pass membrane protein</topology>
    </subcellularLocation>
</comment>
<evidence type="ECO:0000256" key="1">
    <source>
        <dbReference type="ARBA" id="ARBA00004651"/>
    </source>
</evidence>
<feature type="transmembrane region" description="Helical" evidence="8">
    <location>
        <begin position="330"/>
        <end position="347"/>
    </location>
</feature>
<dbReference type="AlphaFoldDB" id="A0A840EEV1"/>
<keyword evidence="2" id="KW-1003">Cell membrane</keyword>
<keyword evidence="6 8" id="KW-1133">Transmembrane helix</keyword>
<feature type="transmembrane region" description="Helical" evidence="8">
    <location>
        <begin position="276"/>
        <end position="294"/>
    </location>
</feature>
<dbReference type="GO" id="GO:0016763">
    <property type="term" value="F:pentosyltransferase activity"/>
    <property type="evidence" value="ECO:0007669"/>
    <property type="project" value="TreeGrafter"/>
</dbReference>
<comment type="caution">
    <text evidence="9">The sequence shown here is derived from an EMBL/GenBank/DDBJ whole genome shotgun (WGS) entry which is preliminary data.</text>
</comment>
<feature type="transmembrane region" description="Helical" evidence="8">
    <location>
        <begin position="121"/>
        <end position="141"/>
    </location>
</feature>
<evidence type="ECO:0008006" key="11">
    <source>
        <dbReference type="Google" id="ProtNLM"/>
    </source>
</evidence>
<name>A0A840EEV1_9BACT</name>
<dbReference type="PANTHER" id="PTHR33908:SF11">
    <property type="entry name" value="MEMBRANE PROTEIN"/>
    <property type="match status" value="1"/>
</dbReference>
<keyword evidence="7 8" id="KW-0472">Membrane</keyword>
<evidence type="ECO:0000256" key="6">
    <source>
        <dbReference type="ARBA" id="ARBA00022989"/>
    </source>
</evidence>
<dbReference type="EMBL" id="JACIFF010000008">
    <property type="protein sequence ID" value="MBB4080329.1"/>
    <property type="molecule type" value="Genomic_DNA"/>
</dbReference>
<proteinExistence type="predicted"/>
<gene>
    <name evidence="9" type="ORF">GGR28_002963</name>
</gene>
<evidence type="ECO:0000256" key="5">
    <source>
        <dbReference type="ARBA" id="ARBA00022692"/>
    </source>
</evidence>
<dbReference type="Proteomes" id="UP000576209">
    <property type="component" value="Unassembled WGS sequence"/>
</dbReference>
<feature type="transmembrane region" description="Helical" evidence="8">
    <location>
        <begin position="179"/>
        <end position="206"/>
    </location>
</feature>
<keyword evidence="4" id="KW-0808">Transferase</keyword>
<sequence length="495" mass="56316">MHLRPRPLPFVRPLPRPYPAWLSLLVFILLAVVLRWGSFFISVINHDESTYIVIADELLRGEVYLRDAIDTKPIGIFWLYALLIKLTGGSIFLLRLAASTFVALGGWLLALAAVRAGGNSVAGWTAGTVYIMMCSVYTYYGMSPNTEIFFNVFTLGAVALAVAPRTYDRDRDPFWHWPVAGLLLGVGFIIKPFVAAEALAVGLFLVYFYVRRGEYRRLFLGGLVLVGTFLLPQLVVVAYYFHHDLLSALWFYTVEVGGAYPIELPWYLRLKFMGDYLLRYAPFILLGGVARAQWKRSKSGGSWHLERFLLLQFILVTVVVLLTGKRFGHYQIQLHPVIALWVGLWVGRAWGNWRHWQRVAVGTVVLAVGIGLAHALYYAKKKDEPREIADYLAPRLSPGDTFFAINGFQIAYHLLDRPVPTPYVHSSLLFFDHHLRAFQIDEQSVARSLIDDPRVRYVVSRVDDPEADTPLARELLQHFRLAGKINETLVVWERH</sequence>
<evidence type="ECO:0000256" key="4">
    <source>
        <dbReference type="ARBA" id="ARBA00022679"/>
    </source>
</evidence>